<protein>
    <submittedName>
        <fullName evidence="3">Peptidoglycan/LPS O-acetylase OafA/YrhL, contains acyltransferase and SGNH-hydrolase domains</fullName>
    </submittedName>
</protein>
<keyword evidence="3" id="KW-0378">Hydrolase</keyword>
<proteinExistence type="predicted"/>
<dbReference type="InterPro" id="IPR050879">
    <property type="entry name" value="Acyltransferase_3"/>
</dbReference>
<evidence type="ECO:0000313" key="3">
    <source>
        <dbReference type="EMBL" id="SNS53029.1"/>
    </source>
</evidence>
<dbReference type="EMBL" id="FZOG01000003">
    <property type="protein sequence ID" value="SNS53029.1"/>
    <property type="molecule type" value="Genomic_DNA"/>
</dbReference>
<evidence type="ECO:0000259" key="2">
    <source>
        <dbReference type="Pfam" id="PF01757"/>
    </source>
</evidence>
<sequence>MNAATQKIAEIEVLRGLAVLGVLFHHVSGNLVSSNLEWLEALMSQLQLWWGVDLFFVISGFVIARQLLPALQQSAARPVIVAFWIRRAFRLLPSAWLWLLLPLPLVLVFNQTGVFGALSTNMEATVAGLFNFANFRFADSFFKYDYGFSFVYWSLSLEEQFYLLLPLLALCFRQKLLWLLLIVVLVQFFQVRSVLMMSLRTDALALGVLLAIWSAKPSYQMFEPRFLKALPLSGGLILASLLLAMSFLAAHNDFLPTVRIGLIAVMATVLVWLASYGRGYLWPTGLGQRLMKWLGARSYAIYLIHIPAYFFTRELLYRALGVTDVSASLHVLLSLTIAAGLISVLSQLNYRWVEMPMRQLGSRVAQRFEHKDQGARGLQPMPALLNTPINTIGEQA</sequence>
<feature type="transmembrane region" description="Helical" evidence="1">
    <location>
        <begin position="12"/>
        <end position="28"/>
    </location>
</feature>
<reference evidence="4" key="1">
    <citation type="submission" date="2017-06" db="EMBL/GenBank/DDBJ databases">
        <authorList>
            <person name="Varghese N."/>
            <person name="Submissions S."/>
        </authorList>
    </citation>
    <scope>NUCLEOTIDE SEQUENCE [LARGE SCALE GENOMIC DNA]</scope>
    <source>
        <strain evidence="4">CIP 108523</strain>
    </source>
</reference>
<feature type="transmembrane region" description="Helical" evidence="1">
    <location>
        <begin position="260"/>
        <end position="281"/>
    </location>
</feature>
<keyword evidence="3" id="KW-0808">Transferase</keyword>
<feature type="transmembrane region" description="Helical" evidence="1">
    <location>
        <begin position="48"/>
        <end position="68"/>
    </location>
</feature>
<keyword evidence="1" id="KW-0812">Transmembrane</keyword>
<dbReference type="GO" id="GO:0016747">
    <property type="term" value="F:acyltransferase activity, transferring groups other than amino-acyl groups"/>
    <property type="evidence" value="ECO:0007669"/>
    <property type="project" value="InterPro"/>
</dbReference>
<dbReference type="Pfam" id="PF01757">
    <property type="entry name" value="Acyl_transf_3"/>
    <property type="match status" value="1"/>
</dbReference>
<feature type="transmembrane region" description="Helical" evidence="1">
    <location>
        <begin position="176"/>
        <end position="197"/>
    </location>
</feature>
<feature type="transmembrane region" description="Helical" evidence="1">
    <location>
        <begin position="331"/>
        <end position="350"/>
    </location>
</feature>
<organism evidence="3 4">
    <name type="scientific">Pseudomonas segetis</name>
    <dbReference type="NCBI Taxonomy" id="298908"/>
    <lineage>
        <taxon>Bacteria</taxon>
        <taxon>Pseudomonadati</taxon>
        <taxon>Pseudomonadota</taxon>
        <taxon>Gammaproteobacteria</taxon>
        <taxon>Pseudomonadales</taxon>
        <taxon>Pseudomonadaceae</taxon>
        <taxon>Pseudomonas</taxon>
    </lineage>
</organism>
<dbReference type="PANTHER" id="PTHR23028">
    <property type="entry name" value="ACETYLTRANSFERASE"/>
    <property type="match status" value="1"/>
</dbReference>
<dbReference type="GO" id="GO:0016020">
    <property type="term" value="C:membrane"/>
    <property type="evidence" value="ECO:0007669"/>
    <property type="project" value="TreeGrafter"/>
</dbReference>
<dbReference type="PANTHER" id="PTHR23028:SF53">
    <property type="entry name" value="ACYL_TRANSF_3 DOMAIN-CONTAINING PROTEIN"/>
    <property type="match status" value="1"/>
</dbReference>
<dbReference type="InterPro" id="IPR002656">
    <property type="entry name" value="Acyl_transf_3_dom"/>
</dbReference>
<feature type="transmembrane region" description="Helical" evidence="1">
    <location>
        <begin position="89"/>
        <end position="109"/>
    </location>
</feature>
<dbReference type="RefSeq" id="WP_089359999.1">
    <property type="nucleotide sequence ID" value="NZ_FZOG01000003.1"/>
</dbReference>
<dbReference type="GO" id="GO:0009103">
    <property type="term" value="P:lipopolysaccharide biosynthetic process"/>
    <property type="evidence" value="ECO:0007669"/>
    <property type="project" value="TreeGrafter"/>
</dbReference>
<dbReference type="GO" id="GO:0016787">
    <property type="term" value="F:hydrolase activity"/>
    <property type="evidence" value="ECO:0007669"/>
    <property type="project" value="UniProtKB-KW"/>
</dbReference>
<keyword evidence="4" id="KW-1185">Reference proteome</keyword>
<feature type="domain" description="Acyltransferase 3" evidence="2">
    <location>
        <begin position="9"/>
        <end position="342"/>
    </location>
</feature>
<dbReference type="AlphaFoldDB" id="A0A239F7X8"/>
<accession>A0A239F7X8</accession>
<evidence type="ECO:0000313" key="4">
    <source>
        <dbReference type="Proteomes" id="UP000242915"/>
    </source>
</evidence>
<feature type="transmembrane region" description="Helical" evidence="1">
    <location>
        <begin position="229"/>
        <end position="248"/>
    </location>
</feature>
<name>A0A239F7X8_9PSED</name>
<keyword evidence="3" id="KW-0012">Acyltransferase</keyword>
<evidence type="ECO:0000256" key="1">
    <source>
        <dbReference type="SAM" id="Phobius"/>
    </source>
</evidence>
<gene>
    <name evidence="3" type="ORF">SAMN05216255_2483</name>
</gene>
<keyword evidence="1" id="KW-0472">Membrane</keyword>
<feature type="transmembrane region" description="Helical" evidence="1">
    <location>
        <begin position="293"/>
        <end position="311"/>
    </location>
</feature>
<dbReference type="Proteomes" id="UP000242915">
    <property type="component" value="Unassembled WGS sequence"/>
</dbReference>
<keyword evidence="1" id="KW-1133">Transmembrane helix</keyword>